<proteinExistence type="predicted"/>
<feature type="region of interest" description="Disordered" evidence="1">
    <location>
        <begin position="1"/>
        <end position="110"/>
    </location>
</feature>
<keyword evidence="3" id="KW-1185">Reference proteome</keyword>
<organism evidence="2 3">
    <name type="scientific">Puccinia striiformis f. sp. tritici PST-78</name>
    <dbReference type="NCBI Taxonomy" id="1165861"/>
    <lineage>
        <taxon>Eukaryota</taxon>
        <taxon>Fungi</taxon>
        <taxon>Dikarya</taxon>
        <taxon>Basidiomycota</taxon>
        <taxon>Pucciniomycotina</taxon>
        <taxon>Pucciniomycetes</taxon>
        <taxon>Pucciniales</taxon>
        <taxon>Pucciniaceae</taxon>
        <taxon>Puccinia</taxon>
    </lineage>
</organism>
<feature type="compositionally biased region" description="Polar residues" evidence="1">
    <location>
        <begin position="21"/>
        <end position="69"/>
    </location>
</feature>
<dbReference type="PANTHER" id="PTHR10033">
    <property type="entry name" value="CALSEQUESTRIN"/>
    <property type="match status" value="1"/>
</dbReference>
<feature type="compositionally biased region" description="Low complexity" evidence="1">
    <location>
        <begin position="10"/>
        <end position="20"/>
    </location>
</feature>
<sequence>MSSSPGAACSSETPSSPTTSQASDNSTRKMVSLRSSGKISNQPVRRQSASTRKQASTTRGRASTARGQASTSTTRGRGRGQSNGGNQQLNGEEDDEEEEEEVEEETPVGFTLENFEAHLTSWTEPSLRQALANRKKKSNRVPPEVLEVLNYYKLNYRKIKLMLALIGRVSEKTINAALGEDKPTRKKCGWNRFQAFSVKSAETPVPPRGSSIGWDERNTTLGDAWKALAANQKEVFDARIFAYFSKLPIHFEHDDEETDEDGSTSTDKNPTKDLLTPAEKELYEPLYEDLVNHEKVQLVSGGELAKESNAGSQALKHIDRINSELFTISNAYNLTFYLLSATRHPGTGSFCRESSNDPYWLPVAKDRWKSKETFEAYSHGRAVQEVVEECSGLNPPPEKKRKTLRPADGLRSKLRKVLNKLLGSALGCEEAQFPKGADPMSLMAERYPEKKFPNLKIIRSEECQLAAEIFALGFEAMHNPHRVQWLADIENGHFKITNTAEV</sequence>
<comment type="caution">
    <text evidence="2">The sequence shown here is derived from an EMBL/GenBank/DDBJ whole genome shotgun (WGS) entry which is preliminary data.</text>
</comment>
<gene>
    <name evidence="2" type="ORF">PSTG_00549</name>
</gene>
<evidence type="ECO:0000313" key="2">
    <source>
        <dbReference type="EMBL" id="KNF06674.1"/>
    </source>
</evidence>
<name>A0A0L0W578_9BASI</name>
<evidence type="ECO:0000256" key="1">
    <source>
        <dbReference type="SAM" id="MobiDB-lite"/>
    </source>
</evidence>
<dbReference type="STRING" id="1165861.A0A0L0W578"/>
<dbReference type="EMBL" id="AJIL01000003">
    <property type="protein sequence ID" value="KNF06674.1"/>
    <property type="molecule type" value="Genomic_DNA"/>
</dbReference>
<dbReference type="OrthoDB" id="2499072at2759"/>
<feature type="region of interest" description="Disordered" evidence="1">
    <location>
        <begin position="254"/>
        <end position="275"/>
    </location>
</feature>
<dbReference type="Proteomes" id="UP000054564">
    <property type="component" value="Unassembled WGS sequence"/>
</dbReference>
<evidence type="ECO:0000313" key="3">
    <source>
        <dbReference type="Proteomes" id="UP000054564"/>
    </source>
</evidence>
<dbReference type="AlphaFoldDB" id="A0A0L0W578"/>
<dbReference type="GO" id="GO:0005509">
    <property type="term" value="F:calcium ion binding"/>
    <property type="evidence" value="ECO:0007669"/>
    <property type="project" value="TreeGrafter"/>
</dbReference>
<dbReference type="PANTHER" id="PTHR10033:SF0">
    <property type="entry name" value="CALSEQUESTRIN"/>
    <property type="match status" value="1"/>
</dbReference>
<feature type="compositionally biased region" description="Acidic residues" evidence="1">
    <location>
        <begin position="91"/>
        <end position="106"/>
    </location>
</feature>
<accession>A0A0L0W578</accession>
<reference evidence="3" key="1">
    <citation type="submission" date="2014-03" db="EMBL/GenBank/DDBJ databases">
        <title>The Genome Sequence of Puccinia striiformis f. sp. tritici PST-78.</title>
        <authorList>
            <consortium name="The Broad Institute Genome Sequencing Platform"/>
            <person name="Cuomo C."/>
            <person name="Hulbert S."/>
            <person name="Chen X."/>
            <person name="Walker B."/>
            <person name="Young S.K."/>
            <person name="Zeng Q."/>
            <person name="Gargeya S."/>
            <person name="Fitzgerald M."/>
            <person name="Haas B."/>
            <person name="Abouelleil A."/>
            <person name="Alvarado L."/>
            <person name="Arachchi H.M."/>
            <person name="Berlin A.M."/>
            <person name="Chapman S.B."/>
            <person name="Goldberg J."/>
            <person name="Griggs A."/>
            <person name="Gujja S."/>
            <person name="Hansen M."/>
            <person name="Howarth C."/>
            <person name="Imamovic A."/>
            <person name="Larimer J."/>
            <person name="McCowan C."/>
            <person name="Montmayeur A."/>
            <person name="Murphy C."/>
            <person name="Neiman D."/>
            <person name="Pearson M."/>
            <person name="Priest M."/>
            <person name="Roberts A."/>
            <person name="Saif S."/>
            <person name="Shea T."/>
            <person name="Sisk P."/>
            <person name="Sykes S."/>
            <person name="Wortman J."/>
            <person name="Nusbaum C."/>
            <person name="Birren B."/>
        </authorList>
    </citation>
    <scope>NUCLEOTIDE SEQUENCE [LARGE SCALE GENOMIC DNA]</scope>
    <source>
        <strain evidence="3">race PST-78</strain>
    </source>
</reference>
<protein>
    <submittedName>
        <fullName evidence="2">Uncharacterized protein</fullName>
    </submittedName>
</protein>
<dbReference type="GO" id="GO:0051279">
    <property type="term" value="P:regulation of release of sequestered calcium ion into cytosol"/>
    <property type="evidence" value="ECO:0007669"/>
    <property type="project" value="TreeGrafter"/>
</dbReference>